<dbReference type="PANTHER" id="PTHR30574:SF1">
    <property type="entry name" value="SULPHUR TRANSPORT DOMAIN-CONTAINING PROTEIN"/>
    <property type="match status" value="1"/>
</dbReference>
<keyword evidence="3" id="KW-1003">Cell membrane</keyword>
<protein>
    <recommendedName>
        <fullName evidence="12">Sulphur transport domain-containing protein</fullName>
    </recommendedName>
</protein>
<evidence type="ECO:0000256" key="8">
    <source>
        <dbReference type="ARBA" id="ARBA00035655"/>
    </source>
</evidence>
<organism evidence="10 11">
    <name type="scientific">Aliiglaciecola lipolytica E3</name>
    <dbReference type="NCBI Taxonomy" id="1127673"/>
    <lineage>
        <taxon>Bacteria</taxon>
        <taxon>Pseudomonadati</taxon>
        <taxon>Pseudomonadota</taxon>
        <taxon>Gammaproteobacteria</taxon>
        <taxon>Alteromonadales</taxon>
        <taxon>Alteromonadaceae</taxon>
        <taxon>Aliiglaciecola</taxon>
    </lineage>
</organism>
<reference evidence="10 11" key="1">
    <citation type="journal article" date="2017" name="Antonie Van Leeuwenhoek">
        <title>Rhizobium rhizosphaerae sp. nov., a novel species isolated from rice rhizosphere.</title>
        <authorList>
            <person name="Zhao J.J."/>
            <person name="Zhang J."/>
            <person name="Zhang R.J."/>
            <person name="Zhang C.W."/>
            <person name="Yin H.Q."/>
            <person name="Zhang X.X."/>
        </authorList>
    </citation>
    <scope>NUCLEOTIDE SEQUENCE [LARGE SCALE GENOMIC DNA]</scope>
    <source>
        <strain evidence="10 11">E3</strain>
    </source>
</reference>
<keyword evidence="5 9" id="KW-0812">Transmembrane</keyword>
<evidence type="ECO:0000256" key="9">
    <source>
        <dbReference type="SAM" id="Phobius"/>
    </source>
</evidence>
<feature type="transmembrane region" description="Helical" evidence="9">
    <location>
        <begin position="6"/>
        <end position="27"/>
    </location>
</feature>
<dbReference type="InterPro" id="IPR007272">
    <property type="entry name" value="Sulf_transp_TsuA/YedE"/>
</dbReference>
<evidence type="ECO:0000256" key="4">
    <source>
        <dbReference type="ARBA" id="ARBA00022519"/>
    </source>
</evidence>
<feature type="transmembrane region" description="Helical" evidence="9">
    <location>
        <begin position="48"/>
        <end position="69"/>
    </location>
</feature>
<evidence type="ECO:0000313" key="10">
    <source>
        <dbReference type="EMBL" id="GAC13822.1"/>
    </source>
</evidence>
<dbReference type="EMBL" id="BAEN01000023">
    <property type="protein sequence ID" value="GAC13822.1"/>
    <property type="molecule type" value="Genomic_DNA"/>
</dbReference>
<comment type="caution">
    <text evidence="10">The sequence shown here is derived from an EMBL/GenBank/DDBJ whole genome shotgun (WGS) entry which is preliminary data.</text>
</comment>
<name>K6Y6J4_9ALTE</name>
<comment type="subcellular location">
    <subcellularLocation>
        <location evidence="1">Cell inner membrane</location>
        <topology evidence="1">Multi-pass membrane protein</topology>
    </subcellularLocation>
</comment>
<dbReference type="eggNOG" id="COG2391">
    <property type="taxonomic scope" value="Bacteria"/>
</dbReference>
<dbReference type="Proteomes" id="UP000006334">
    <property type="component" value="Unassembled WGS sequence"/>
</dbReference>
<keyword evidence="11" id="KW-1185">Reference proteome</keyword>
<evidence type="ECO:0000256" key="5">
    <source>
        <dbReference type="ARBA" id="ARBA00022692"/>
    </source>
</evidence>
<proteinExistence type="inferred from homology"/>
<evidence type="ECO:0000256" key="2">
    <source>
        <dbReference type="ARBA" id="ARBA00022448"/>
    </source>
</evidence>
<evidence type="ECO:0000256" key="7">
    <source>
        <dbReference type="ARBA" id="ARBA00023136"/>
    </source>
</evidence>
<dbReference type="PANTHER" id="PTHR30574">
    <property type="entry name" value="INNER MEMBRANE PROTEIN YEDE"/>
    <property type="match status" value="1"/>
</dbReference>
<feature type="transmembrane region" description="Helical" evidence="9">
    <location>
        <begin position="116"/>
        <end position="136"/>
    </location>
</feature>
<evidence type="ECO:0000256" key="3">
    <source>
        <dbReference type="ARBA" id="ARBA00022475"/>
    </source>
</evidence>
<dbReference type="STRING" id="1127673.GLIP_1181"/>
<dbReference type="OrthoDB" id="9814020at2"/>
<evidence type="ECO:0008006" key="12">
    <source>
        <dbReference type="Google" id="ProtNLM"/>
    </source>
</evidence>
<gene>
    <name evidence="10" type="ORF">GLIP_1181</name>
</gene>
<keyword evidence="6 9" id="KW-1133">Transmembrane helix</keyword>
<keyword evidence="2" id="KW-0813">Transport</keyword>
<accession>K6Y6J4</accession>
<dbReference type="AlphaFoldDB" id="K6Y6J4"/>
<keyword evidence="4" id="KW-0997">Cell inner membrane</keyword>
<evidence type="ECO:0000313" key="11">
    <source>
        <dbReference type="Proteomes" id="UP000006334"/>
    </source>
</evidence>
<evidence type="ECO:0000256" key="1">
    <source>
        <dbReference type="ARBA" id="ARBA00004429"/>
    </source>
</evidence>
<sequence>MNDIYIQALVGGMVLGLGAALLMFTLGKIAGISGITFSAITSYSSTNLWRWAFLVGLIIAPIITAQFGYKLPTEAATGIPLLIIAGLLVGIGTKVGSGCTSGHGICGIGRFSKRSIIATITFMFTAFVTVFITHHLF</sequence>
<dbReference type="RefSeq" id="WP_008843639.1">
    <property type="nucleotide sequence ID" value="NZ_BAEN01000023.1"/>
</dbReference>
<comment type="similarity">
    <text evidence="8">Belongs to the TsuA/YedE (TC 9.B.102) family.</text>
</comment>
<keyword evidence="7 9" id="KW-0472">Membrane</keyword>
<feature type="transmembrane region" description="Helical" evidence="9">
    <location>
        <begin position="75"/>
        <end position="95"/>
    </location>
</feature>
<dbReference type="GO" id="GO:0005886">
    <property type="term" value="C:plasma membrane"/>
    <property type="evidence" value="ECO:0007669"/>
    <property type="project" value="UniProtKB-SubCell"/>
</dbReference>
<evidence type="ECO:0000256" key="6">
    <source>
        <dbReference type="ARBA" id="ARBA00022989"/>
    </source>
</evidence>